<keyword evidence="2" id="KW-0560">Oxidoreductase</keyword>
<dbReference type="InterPro" id="IPR036291">
    <property type="entry name" value="NAD(P)-bd_dom_sf"/>
</dbReference>
<comment type="caution">
    <text evidence="3">The sequence shown here is derived from an EMBL/GenBank/DDBJ whole genome shotgun (WGS) entry which is preliminary data.</text>
</comment>
<dbReference type="SUPFAM" id="SSF51735">
    <property type="entry name" value="NAD(P)-binding Rossmann-fold domains"/>
    <property type="match status" value="1"/>
</dbReference>
<organism evidence="3 4">
    <name type="scientific">Phaeocystidibacter marisrubri</name>
    <dbReference type="NCBI Taxonomy" id="1577780"/>
    <lineage>
        <taxon>Bacteria</taxon>
        <taxon>Pseudomonadati</taxon>
        <taxon>Bacteroidota</taxon>
        <taxon>Flavobacteriia</taxon>
        <taxon>Flavobacteriales</taxon>
        <taxon>Phaeocystidibacteraceae</taxon>
        <taxon>Phaeocystidibacter</taxon>
    </lineage>
</organism>
<dbReference type="PROSITE" id="PS00061">
    <property type="entry name" value="ADH_SHORT"/>
    <property type="match status" value="1"/>
</dbReference>
<dbReference type="GO" id="GO:0016491">
    <property type="term" value="F:oxidoreductase activity"/>
    <property type="evidence" value="ECO:0007669"/>
    <property type="project" value="UniProtKB-KW"/>
</dbReference>
<dbReference type="FunFam" id="3.40.50.720:FF:000084">
    <property type="entry name" value="Short-chain dehydrogenase reductase"/>
    <property type="match status" value="1"/>
</dbReference>
<reference evidence="3 4" key="1">
    <citation type="submission" date="2019-10" db="EMBL/GenBank/DDBJ databases">
        <title>Genome sequence of Phaeocystidibacter marisrubri JCM30614 (type strain).</title>
        <authorList>
            <person name="Bowman J.P."/>
        </authorList>
    </citation>
    <scope>NUCLEOTIDE SEQUENCE [LARGE SCALE GENOMIC DNA]</scope>
    <source>
        <strain evidence="3 4">JCM 30614</strain>
    </source>
</reference>
<evidence type="ECO:0000313" key="3">
    <source>
        <dbReference type="EMBL" id="KAB2816481.1"/>
    </source>
</evidence>
<dbReference type="PRINTS" id="PR00081">
    <property type="entry name" value="GDHRDH"/>
</dbReference>
<sequence>MIFMKDKVIIITGAAMGLGQAAAEYLANQGAKLSLVDYNEEELEATAKSIRDTYGTEVLTVTADVSKEEAVAGYVDKTVEVFGRIDGFYNNAGIEGKQASLVEYDLEVFKKVVDINLMGVYYGMRYVLPVMQKQGFGRIVNVASVGGIRGVINQTPYVATKHAVSGMTKNAAIEYGKDGILTNAIAPGAILTPMVAEAFKQVNPDDPKAAETEYAQRNPTRKLGLPKQVASVVSFLLSEENGYVNGQTLAIDGGESNLYGNS</sequence>
<evidence type="ECO:0000313" key="4">
    <source>
        <dbReference type="Proteomes" id="UP000484164"/>
    </source>
</evidence>
<dbReference type="AlphaFoldDB" id="A0A6L3ZF56"/>
<dbReference type="Proteomes" id="UP000484164">
    <property type="component" value="Unassembled WGS sequence"/>
</dbReference>
<dbReference type="EMBL" id="WBVQ01000002">
    <property type="protein sequence ID" value="KAB2816481.1"/>
    <property type="molecule type" value="Genomic_DNA"/>
</dbReference>
<dbReference type="Pfam" id="PF13561">
    <property type="entry name" value="adh_short_C2"/>
    <property type="match status" value="1"/>
</dbReference>
<proteinExistence type="inferred from homology"/>
<protein>
    <submittedName>
        <fullName evidence="3">SDR family oxidoreductase</fullName>
    </submittedName>
</protein>
<accession>A0A6L3ZF56</accession>
<keyword evidence="4" id="KW-1185">Reference proteome</keyword>
<dbReference type="NCBIfam" id="NF005559">
    <property type="entry name" value="PRK07231.1"/>
    <property type="match status" value="1"/>
</dbReference>
<dbReference type="PRINTS" id="PR00080">
    <property type="entry name" value="SDRFAMILY"/>
</dbReference>
<dbReference type="InterPro" id="IPR002347">
    <property type="entry name" value="SDR_fam"/>
</dbReference>
<evidence type="ECO:0000256" key="2">
    <source>
        <dbReference type="ARBA" id="ARBA00023002"/>
    </source>
</evidence>
<evidence type="ECO:0000256" key="1">
    <source>
        <dbReference type="ARBA" id="ARBA00006484"/>
    </source>
</evidence>
<dbReference type="Gene3D" id="3.40.50.720">
    <property type="entry name" value="NAD(P)-binding Rossmann-like Domain"/>
    <property type="match status" value="1"/>
</dbReference>
<dbReference type="PANTHER" id="PTHR24321">
    <property type="entry name" value="DEHYDROGENASES, SHORT CHAIN"/>
    <property type="match status" value="1"/>
</dbReference>
<comment type="similarity">
    <text evidence="1">Belongs to the short-chain dehydrogenases/reductases (SDR) family.</text>
</comment>
<dbReference type="OrthoDB" id="597477at2"/>
<name>A0A6L3ZF56_9FLAO</name>
<dbReference type="PANTHER" id="PTHR24321:SF8">
    <property type="entry name" value="ESTRADIOL 17-BETA-DEHYDROGENASE 8-RELATED"/>
    <property type="match status" value="1"/>
</dbReference>
<gene>
    <name evidence="3" type="ORF">F8C82_12430</name>
</gene>
<dbReference type="InterPro" id="IPR020904">
    <property type="entry name" value="Sc_DH/Rdtase_CS"/>
</dbReference>